<dbReference type="PANTHER" id="PTHR31374:SF118">
    <property type="entry name" value="OS01G0924966 PROTEIN"/>
    <property type="match status" value="1"/>
</dbReference>
<accession>A0A8T0P8L6</accession>
<dbReference type="Pfam" id="PF02519">
    <property type="entry name" value="Auxin_inducible"/>
    <property type="match status" value="1"/>
</dbReference>
<dbReference type="GO" id="GO:0009733">
    <property type="term" value="P:response to auxin"/>
    <property type="evidence" value="ECO:0007669"/>
    <property type="project" value="InterPro"/>
</dbReference>
<dbReference type="AlphaFoldDB" id="A0A8T0P8L6"/>
<organism evidence="2 3">
    <name type="scientific">Panicum virgatum</name>
    <name type="common">Blackwell switchgrass</name>
    <dbReference type="NCBI Taxonomy" id="38727"/>
    <lineage>
        <taxon>Eukaryota</taxon>
        <taxon>Viridiplantae</taxon>
        <taxon>Streptophyta</taxon>
        <taxon>Embryophyta</taxon>
        <taxon>Tracheophyta</taxon>
        <taxon>Spermatophyta</taxon>
        <taxon>Magnoliopsida</taxon>
        <taxon>Liliopsida</taxon>
        <taxon>Poales</taxon>
        <taxon>Poaceae</taxon>
        <taxon>PACMAD clade</taxon>
        <taxon>Panicoideae</taxon>
        <taxon>Panicodae</taxon>
        <taxon>Paniceae</taxon>
        <taxon>Panicinae</taxon>
        <taxon>Panicum</taxon>
        <taxon>Panicum sect. Hiantes</taxon>
    </lineage>
</organism>
<dbReference type="PANTHER" id="PTHR31374">
    <property type="entry name" value="AUXIN-INDUCED PROTEIN-LIKE-RELATED"/>
    <property type="match status" value="1"/>
</dbReference>
<proteinExistence type="inferred from homology"/>
<gene>
    <name evidence="2" type="ORF">PVAP13_8NG203300</name>
</gene>
<evidence type="ECO:0000313" key="2">
    <source>
        <dbReference type="EMBL" id="KAG2556532.1"/>
    </source>
</evidence>
<evidence type="ECO:0000313" key="3">
    <source>
        <dbReference type="Proteomes" id="UP000823388"/>
    </source>
</evidence>
<reference evidence="2" key="1">
    <citation type="submission" date="2020-05" db="EMBL/GenBank/DDBJ databases">
        <title>WGS assembly of Panicum virgatum.</title>
        <authorList>
            <person name="Lovell J.T."/>
            <person name="Jenkins J."/>
            <person name="Shu S."/>
            <person name="Juenger T.E."/>
            <person name="Schmutz J."/>
        </authorList>
    </citation>
    <scope>NUCLEOTIDE SEQUENCE</scope>
    <source>
        <strain evidence="2">AP13</strain>
    </source>
</reference>
<sequence length="171" mass="18186">MGSFSRTVAPKDITLVEQSQMLCSRALTDGNITRPWHGAAAGPAGVAAAAGCFSVYVGAGRERFVVPVERANHRLLRRLLDDAELEYGYAAQGPLALPGCDVAAFLGVMWQMEHDDDDGSGDDDVGTPVMSPTMCGLISRSCGTNGGQAGHEAAGYRMLRPTSTSLLRWWL</sequence>
<evidence type="ECO:0000256" key="1">
    <source>
        <dbReference type="ARBA" id="ARBA00006974"/>
    </source>
</evidence>
<comment type="caution">
    <text evidence="2">The sequence shown here is derived from an EMBL/GenBank/DDBJ whole genome shotgun (WGS) entry which is preliminary data.</text>
</comment>
<dbReference type="InterPro" id="IPR003676">
    <property type="entry name" value="SAUR_fam"/>
</dbReference>
<name>A0A8T0P8L6_PANVG</name>
<comment type="similarity">
    <text evidence="1">Belongs to the ARG7 family.</text>
</comment>
<dbReference type="Proteomes" id="UP000823388">
    <property type="component" value="Chromosome 8N"/>
</dbReference>
<keyword evidence="3" id="KW-1185">Reference proteome</keyword>
<dbReference type="EMBL" id="CM029052">
    <property type="protein sequence ID" value="KAG2556532.1"/>
    <property type="molecule type" value="Genomic_DNA"/>
</dbReference>
<protein>
    <submittedName>
        <fullName evidence="2">Uncharacterized protein</fullName>
    </submittedName>
</protein>